<gene>
    <name evidence="1" type="ORF">SAMN05216210_3517</name>
</gene>
<dbReference type="EMBL" id="LT629787">
    <property type="protein sequence ID" value="SDU38537.1"/>
    <property type="molecule type" value="Genomic_DNA"/>
</dbReference>
<dbReference type="InterPro" id="IPR050049">
    <property type="entry name" value="Dodecin_bact"/>
</dbReference>
<organism evidence="1 2">
    <name type="scientific">Halopseudomonas salegens</name>
    <dbReference type="NCBI Taxonomy" id="1434072"/>
    <lineage>
        <taxon>Bacteria</taxon>
        <taxon>Pseudomonadati</taxon>
        <taxon>Pseudomonadota</taxon>
        <taxon>Gammaproteobacteria</taxon>
        <taxon>Pseudomonadales</taxon>
        <taxon>Pseudomonadaceae</taxon>
        <taxon>Halopseudomonas</taxon>
    </lineage>
</organism>
<reference evidence="2" key="1">
    <citation type="submission" date="2016-10" db="EMBL/GenBank/DDBJ databases">
        <authorList>
            <person name="Varghese N."/>
            <person name="Submissions S."/>
        </authorList>
    </citation>
    <scope>NUCLEOTIDE SEQUENCE [LARGE SCALE GENOMIC DNA]</scope>
    <source>
        <strain evidence="2">CECT 8338</strain>
    </source>
</reference>
<dbReference type="SUPFAM" id="SSF89807">
    <property type="entry name" value="Dodecin-like"/>
    <property type="match status" value="1"/>
</dbReference>
<dbReference type="InterPro" id="IPR036694">
    <property type="entry name" value="Dodecin-like_sf"/>
</dbReference>
<proteinExistence type="predicted"/>
<keyword evidence="2" id="KW-1185">Reference proteome</keyword>
<dbReference type="Proteomes" id="UP000243924">
    <property type="component" value="Chromosome I"/>
</dbReference>
<evidence type="ECO:0008006" key="3">
    <source>
        <dbReference type="Google" id="ProtNLM"/>
    </source>
</evidence>
<dbReference type="Gene3D" id="3.30.1660.10">
    <property type="entry name" value="Flavin-binding protein dodecin"/>
    <property type="match status" value="1"/>
</dbReference>
<dbReference type="STRING" id="1434072.SAMN05216210_3517"/>
<dbReference type="OrthoDB" id="9805889at2"/>
<dbReference type="AlphaFoldDB" id="A0A1H2I2X0"/>
<dbReference type="PANTHER" id="PTHR39324:SF1">
    <property type="entry name" value="CALCIUM DODECIN"/>
    <property type="match status" value="1"/>
</dbReference>
<dbReference type="NCBIfam" id="NF043052">
    <property type="entry name" value="DodecBact"/>
    <property type="match status" value="1"/>
</dbReference>
<dbReference type="InterPro" id="IPR009923">
    <property type="entry name" value="Dodecin"/>
</dbReference>
<evidence type="ECO:0000313" key="2">
    <source>
        <dbReference type="Proteomes" id="UP000243924"/>
    </source>
</evidence>
<dbReference type="PANTHER" id="PTHR39324">
    <property type="entry name" value="CALCIUM DODECIN"/>
    <property type="match status" value="1"/>
</dbReference>
<dbReference type="InterPro" id="IPR025543">
    <property type="entry name" value="Dodecin-like"/>
</dbReference>
<dbReference type="RefSeq" id="WP_092389426.1">
    <property type="nucleotide sequence ID" value="NZ_LT629787.1"/>
</dbReference>
<name>A0A1H2I2X0_9GAMM</name>
<dbReference type="Pfam" id="PF07311">
    <property type="entry name" value="Dodecin"/>
    <property type="match status" value="1"/>
</dbReference>
<evidence type="ECO:0000313" key="1">
    <source>
        <dbReference type="EMBL" id="SDU38537.1"/>
    </source>
</evidence>
<accession>A0A1H2I2X0</accession>
<protein>
    <recommendedName>
        <fullName evidence="3">Dodecin flavoprotein</fullName>
    </recommendedName>
</protein>
<sequence length="71" mass="7968">MSDHHVYKRVEIVGSSKNSIEDAINNAIAECSKNVRNVEWFEVVETRGHVVDGKVGHYQVVVKLGFRIEGS</sequence>